<accession>A0A9N9TY80</accession>
<dbReference type="PROSITE" id="PS00237">
    <property type="entry name" value="G_PROTEIN_RECEP_F1_1"/>
    <property type="match status" value="1"/>
</dbReference>
<comment type="subcellular location">
    <subcellularLocation>
        <location evidence="1">Cell membrane</location>
        <topology evidence="1">Multi-pass membrane protein</topology>
    </subcellularLocation>
</comment>
<evidence type="ECO:0000256" key="1">
    <source>
        <dbReference type="ARBA" id="ARBA00004651"/>
    </source>
</evidence>
<evidence type="ECO:0000259" key="12">
    <source>
        <dbReference type="PROSITE" id="PS50262"/>
    </source>
</evidence>
<evidence type="ECO:0000256" key="8">
    <source>
        <dbReference type="ARBA" id="ARBA00023170"/>
    </source>
</evidence>
<dbReference type="SUPFAM" id="SSF81321">
    <property type="entry name" value="Family A G protein-coupled receptor-like"/>
    <property type="match status" value="1"/>
</dbReference>
<feature type="transmembrane region" description="Helical" evidence="11">
    <location>
        <begin position="35"/>
        <end position="61"/>
    </location>
</feature>
<dbReference type="InterPro" id="IPR000276">
    <property type="entry name" value="GPCR_Rhodpsn"/>
</dbReference>
<keyword evidence="8 10" id="KW-0675">Receptor</keyword>
<feature type="transmembrane region" description="Helical" evidence="11">
    <location>
        <begin position="110"/>
        <end position="131"/>
    </location>
</feature>
<gene>
    <name evidence="13" type="ORF">PHYEVI_LOCUS10444</name>
</gene>
<evidence type="ECO:0000256" key="10">
    <source>
        <dbReference type="RuleBase" id="RU000688"/>
    </source>
</evidence>
<sequence>MQANIYTLLNYVGEFISINTTNFKHVEYTPPLWKQIFWCIFYSLMVIVATGGNLIVIWIILMHKRMRTVTNYFLLNLSIADALVSTINVIFNFIYMLYSHWPFGMIYCKLAQFVATLTICASVLSLMAIAVDRYLAIITPLKQRMSQKCTLIVITWTWILGVVVALPNLWFFRADKVSRNSWRVSCYMQWPDGDTGKSKLECIYNFSVMVFTYVIPISAMIFTYSRIAAVLWGSQCIGENTERQMEIIKSKRKVVKMMMVVVTIFAICWLPYHFYFLVVFYFPSVSISSYIQDLYLFIYWLAMSNSMYNPIIYCWMNARFRCGFCRVFSFLPFVNFNPDSSARSSSKNTAGSFYGSDLSATRSMRKNT</sequence>
<comment type="similarity">
    <text evidence="2 10">Belongs to the G-protein coupled receptor 1 family.</text>
</comment>
<evidence type="ECO:0000313" key="13">
    <source>
        <dbReference type="EMBL" id="CAG9864187.1"/>
    </source>
</evidence>
<evidence type="ECO:0000256" key="6">
    <source>
        <dbReference type="ARBA" id="ARBA00023040"/>
    </source>
</evidence>
<evidence type="ECO:0000256" key="4">
    <source>
        <dbReference type="ARBA" id="ARBA00022692"/>
    </source>
</evidence>
<organism evidence="13 14">
    <name type="scientific">Phyllotreta striolata</name>
    <name type="common">Striped flea beetle</name>
    <name type="synonym">Crioceris striolata</name>
    <dbReference type="NCBI Taxonomy" id="444603"/>
    <lineage>
        <taxon>Eukaryota</taxon>
        <taxon>Metazoa</taxon>
        <taxon>Ecdysozoa</taxon>
        <taxon>Arthropoda</taxon>
        <taxon>Hexapoda</taxon>
        <taxon>Insecta</taxon>
        <taxon>Pterygota</taxon>
        <taxon>Neoptera</taxon>
        <taxon>Endopterygota</taxon>
        <taxon>Coleoptera</taxon>
        <taxon>Polyphaga</taxon>
        <taxon>Cucujiformia</taxon>
        <taxon>Chrysomeloidea</taxon>
        <taxon>Chrysomelidae</taxon>
        <taxon>Galerucinae</taxon>
        <taxon>Alticini</taxon>
        <taxon>Phyllotreta</taxon>
    </lineage>
</organism>
<protein>
    <recommendedName>
        <fullName evidence="12">G-protein coupled receptors family 1 profile domain-containing protein</fullName>
    </recommendedName>
</protein>
<reference evidence="13" key="1">
    <citation type="submission" date="2022-01" db="EMBL/GenBank/DDBJ databases">
        <authorList>
            <person name="King R."/>
        </authorList>
    </citation>
    <scope>NUCLEOTIDE SEQUENCE</scope>
</reference>
<evidence type="ECO:0000256" key="11">
    <source>
        <dbReference type="SAM" id="Phobius"/>
    </source>
</evidence>
<dbReference type="PROSITE" id="PS50262">
    <property type="entry name" value="G_PROTEIN_RECEP_F1_2"/>
    <property type="match status" value="1"/>
</dbReference>
<feature type="transmembrane region" description="Helical" evidence="11">
    <location>
        <begin position="73"/>
        <end position="98"/>
    </location>
</feature>
<evidence type="ECO:0000256" key="9">
    <source>
        <dbReference type="ARBA" id="ARBA00023224"/>
    </source>
</evidence>
<dbReference type="PANTHER" id="PTHR46925:SF2">
    <property type="entry name" value="G-PROTEIN COUPLED RECEPTOR TKR-1-RELATED"/>
    <property type="match status" value="1"/>
</dbReference>
<dbReference type="GO" id="GO:0004995">
    <property type="term" value="F:tachykinin receptor activity"/>
    <property type="evidence" value="ECO:0007669"/>
    <property type="project" value="InterPro"/>
</dbReference>
<evidence type="ECO:0000313" key="14">
    <source>
        <dbReference type="Proteomes" id="UP001153712"/>
    </source>
</evidence>
<keyword evidence="5 11" id="KW-1133">Transmembrane helix</keyword>
<dbReference type="PANTHER" id="PTHR46925">
    <property type="entry name" value="G-PROTEIN COUPLED RECEPTOR TKR-1-RELATED"/>
    <property type="match status" value="1"/>
</dbReference>
<dbReference type="Pfam" id="PF00001">
    <property type="entry name" value="7tm_1"/>
    <property type="match status" value="1"/>
</dbReference>
<evidence type="ECO:0000256" key="2">
    <source>
        <dbReference type="ARBA" id="ARBA00010663"/>
    </source>
</evidence>
<dbReference type="InterPro" id="IPR001681">
    <property type="entry name" value="Neurokn_rcpt"/>
</dbReference>
<feature type="domain" description="G-protein coupled receptors family 1 profile" evidence="12">
    <location>
        <begin position="52"/>
        <end position="313"/>
    </location>
</feature>
<feature type="transmembrane region" description="Helical" evidence="11">
    <location>
        <begin position="294"/>
        <end position="316"/>
    </location>
</feature>
<keyword evidence="9 10" id="KW-0807">Transducer</keyword>
<dbReference type="InterPro" id="IPR017452">
    <property type="entry name" value="GPCR_Rhodpsn_7TM"/>
</dbReference>
<keyword evidence="7 11" id="KW-0472">Membrane</keyword>
<keyword evidence="3" id="KW-1003">Cell membrane</keyword>
<evidence type="ECO:0000256" key="3">
    <source>
        <dbReference type="ARBA" id="ARBA00022475"/>
    </source>
</evidence>
<evidence type="ECO:0000256" key="7">
    <source>
        <dbReference type="ARBA" id="ARBA00023136"/>
    </source>
</evidence>
<dbReference type="AlphaFoldDB" id="A0A9N9TY80"/>
<dbReference type="PRINTS" id="PR00244">
    <property type="entry name" value="NEUROKININR"/>
</dbReference>
<dbReference type="SMART" id="SM01381">
    <property type="entry name" value="7TM_GPCR_Srsx"/>
    <property type="match status" value="1"/>
</dbReference>
<keyword evidence="4 10" id="KW-0812">Transmembrane</keyword>
<dbReference type="Proteomes" id="UP001153712">
    <property type="component" value="Chromosome 7"/>
</dbReference>
<feature type="transmembrane region" description="Helical" evidence="11">
    <location>
        <begin position="151"/>
        <end position="172"/>
    </location>
</feature>
<dbReference type="EMBL" id="OU900100">
    <property type="protein sequence ID" value="CAG9864187.1"/>
    <property type="molecule type" value="Genomic_DNA"/>
</dbReference>
<dbReference type="Gene3D" id="1.20.1070.10">
    <property type="entry name" value="Rhodopsin 7-helix transmembrane proteins"/>
    <property type="match status" value="1"/>
</dbReference>
<dbReference type="GO" id="GO:0005886">
    <property type="term" value="C:plasma membrane"/>
    <property type="evidence" value="ECO:0007669"/>
    <property type="project" value="UniProtKB-SubCell"/>
</dbReference>
<keyword evidence="6 10" id="KW-0297">G-protein coupled receptor</keyword>
<evidence type="ECO:0000256" key="5">
    <source>
        <dbReference type="ARBA" id="ARBA00022989"/>
    </source>
</evidence>
<dbReference type="PRINTS" id="PR00237">
    <property type="entry name" value="GPCRRHODOPSN"/>
</dbReference>
<feature type="transmembrane region" description="Helical" evidence="11">
    <location>
        <begin position="210"/>
        <end position="233"/>
    </location>
</feature>
<dbReference type="OrthoDB" id="5981855at2759"/>
<feature type="transmembrane region" description="Helical" evidence="11">
    <location>
        <begin position="254"/>
        <end position="282"/>
    </location>
</feature>
<name>A0A9N9TY80_PHYSR</name>
<keyword evidence="14" id="KW-1185">Reference proteome</keyword>
<proteinExistence type="inferred from homology"/>